<dbReference type="HOGENOM" id="CLU_3050436_0_0_1"/>
<dbReference type="Proteomes" id="UP000006039">
    <property type="component" value="Unassembled WGS sequence"/>
</dbReference>
<keyword evidence="3" id="KW-1185">Reference proteome</keyword>
<dbReference type="RefSeq" id="XP_009223228.1">
    <property type="nucleotide sequence ID" value="XM_009224964.1"/>
</dbReference>
<dbReference type="GeneID" id="20347598"/>
<dbReference type="VEuPathDB" id="FungiDB:GGTG_07140"/>
<gene>
    <name evidence="2" type="primary">20347598</name>
    <name evidence="1" type="ORF">GGTG_07140</name>
</gene>
<reference evidence="3" key="1">
    <citation type="submission" date="2010-07" db="EMBL/GenBank/DDBJ databases">
        <title>The genome sequence of Gaeumannomyces graminis var. tritici strain R3-111a-1.</title>
        <authorList>
            <consortium name="The Broad Institute Genome Sequencing Platform"/>
            <person name="Ma L.-J."/>
            <person name="Dead R."/>
            <person name="Young S."/>
            <person name="Zeng Q."/>
            <person name="Koehrsen M."/>
            <person name="Alvarado L."/>
            <person name="Berlin A."/>
            <person name="Chapman S.B."/>
            <person name="Chen Z."/>
            <person name="Freedman E."/>
            <person name="Gellesch M."/>
            <person name="Goldberg J."/>
            <person name="Griggs A."/>
            <person name="Gujja S."/>
            <person name="Heilman E.R."/>
            <person name="Heiman D."/>
            <person name="Hepburn T."/>
            <person name="Howarth C."/>
            <person name="Jen D."/>
            <person name="Larson L."/>
            <person name="Mehta T."/>
            <person name="Neiman D."/>
            <person name="Pearson M."/>
            <person name="Roberts A."/>
            <person name="Saif S."/>
            <person name="Shea T."/>
            <person name="Shenoy N."/>
            <person name="Sisk P."/>
            <person name="Stolte C."/>
            <person name="Sykes S."/>
            <person name="Walk T."/>
            <person name="White J."/>
            <person name="Yandava C."/>
            <person name="Haas B."/>
            <person name="Nusbaum C."/>
            <person name="Birren B."/>
        </authorList>
    </citation>
    <scope>NUCLEOTIDE SEQUENCE [LARGE SCALE GENOMIC DNA]</scope>
    <source>
        <strain evidence="3">R3-111a-1</strain>
    </source>
</reference>
<reference evidence="1" key="3">
    <citation type="submission" date="2010-09" db="EMBL/GenBank/DDBJ databases">
        <title>Annotation of Gaeumannomyces graminis var. tritici R3-111a-1.</title>
        <authorList>
            <consortium name="The Broad Institute Genome Sequencing Platform"/>
            <person name="Ma L.-J."/>
            <person name="Dead R."/>
            <person name="Young S.K."/>
            <person name="Zeng Q."/>
            <person name="Gargeya S."/>
            <person name="Fitzgerald M."/>
            <person name="Haas B."/>
            <person name="Abouelleil A."/>
            <person name="Alvarado L."/>
            <person name="Arachchi H.M."/>
            <person name="Berlin A."/>
            <person name="Brown A."/>
            <person name="Chapman S.B."/>
            <person name="Chen Z."/>
            <person name="Dunbar C."/>
            <person name="Freedman E."/>
            <person name="Gearin G."/>
            <person name="Gellesch M."/>
            <person name="Goldberg J."/>
            <person name="Griggs A."/>
            <person name="Gujja S."/>
            <person name="Heiman D."/>
            <person name="Howarth C."/>
            <person name="Larson L."/>
            <person name="Lui A."/>
            <person name="MacDonald P.J.P."/>
            <person name="Mehta T."/>
            <person name="Montmayeur A."/>
            <person name="Murphy C."/>
            <person name="Neiman D."/>
            <person name="Pearson M."/>
            <person name="Priest M."/>
            <person name="Roberts A."/>
            <person name="Saif S."/>
            <person name="Shea T."/>
            <person name="Shenoy N."/>
            <person name="Sisk P."/>
            <person name="Stolte C."/>
            <person name="Sykes S."/>
            <person name="Yandava C."/>
            <person name="Wortman J."/>
            <person name="Nusbaum C."/>
            <person name="Birren B."/>
        </authorList>
    </citation>
    <scope>NUCLEOTIDE SEQUENCE</scope>
    <source>
        <strain evidence="1">R3-111a-1</strain>
    </source>
</reference>
<dbReference type="EnsemblFungi" id="EJT77228">
    <property type="protein sequence ID" value="EJT77228"/>
    <property type="gene ID" value="GGTG_07140"/>
</dbReference>
<proteinExistence type="predicted"/>
<protein>
    <submittedName>
        <fullName evidence="1 2">Uncharacterized protein</fullName>
    </submittedName>
</protein>
<sequence length="54" mass="6351">MDFRVEFYACTKEFWMAGAQIQDLCMAILQSLCMRLTTYNRYPGFMDFNASAIH</sequence>
<organism evidence="1">
    <name type="scientific">Gaeumannomyces tritici (strain R3-111a-1)</name>
    <name type="common">Wheat and barley take-all root rot fungus</name>
    <name type="synonym">Gaeumannomyces graminis var. tritici</name>
    <dbReference type="NCBI Taxonomy" id="644352"/>
    <lineage>
        <taxon>Eukaryota</taxon>
        <taxon>Fungi</taxon>
        <taxon>Dikarya</taxon>
        <taxon>Ascomycota</taxon>
        <taxon>Pezizomycotina</taxon>
        <taxon>Sordariomycetes</taxon>
        <taxon>Sordariomycetidae</taxon>
        <taxon>Magnaporthales</taxon>
        <taxon>Magnaporthaceae</taxon>
        <taxon>Gaeumannomyces</taxon>
    </lineage>
</organism>
<evidence type="ECO:0000313" key="1">
    <source>
        <dbReference type="EMBL" id="EJT77228.1"/>
    </source>
</evidence>
<name>J3P0U4_GAET3</name>
<evidence type="ECO:0000313" key="3">
    <source>
        <dbReference type="Proteomes" id="UP000006039"/>
    </source>
</evidence>
<reference evidence="2" key="4">
    <citation type="journal article" date="2015" name="G3 (Bethesda)">
        <title>Genome sequences of three phytopathogenic species of the Magnaporthaceae family of fungi.</title>
        <authorList>
            <person name="Okagaki L.H."/>
            <person name="Nunes C.C."/>
            <person name="Sailsbery J."/>
            <person name="Clay B."/>
            <person name="Brown D."/>
            <person name="John T."/>
            <person name="Oh Y."/>
            <person name="Young N."/>
            <person name="Fitzgerald M."/>
            <person name="Haas B.J."/>
            <person name="Zeng Q."/>
            <person name="Young S."/>
            <person name="Adiconis X."/>
            <person name="Fan L."/>
            <person name="Levin J.Z."/>
            <person name="Mitchell T.K."/>
            <person name="Okubara P.A."/>
            <person name="Farman M.L."/>
            <person name="Kohn L.M."/>
            <person name="Birren B."/>
            <person name="Ma L.-J."/>
            <person name="Dean R.A."/>
        </authorList>
    </citation>
    <scope>NUCLEOTIDE SEQUENCE</scope>
    <source>
        <strain evidence="2">R3-111a-1</strain>
    </source>
</reference>
<accession>J3P0U4</accession>
<evidence type="ECO:0000313" key="2">
    <source>
        <dbReference type="EnsemblFungi" id="EJT77228"/>
    </source>
</evidence>
<dbReference type="AlphaFoldDB" id="J3P0U4"/>
<reference evidence="2" key="5">
    <citation type="submission" date="2018-04" db="UniProtKB">
        <authorList>
            <consortium name="EnsemblFungi"/>
        </authorList>
    </citation>
    <scope>IDENTIFICATION</scope>
    <source>
        <strain evidence="2">R3-111a-1</strain>
    </source>
</reference>
<dbReference type="EMBL" id="GL385397">
    <property type="protein sequence ID" value="EJT77228.1"/>
    <property type="molecule type" value="Genomic_DNA"/>
</dbReference>
<reference evidence="1" key="2">
    <citation type="submission" date="2010-07" db="EMBL/GenBank/DDBJ databases">
        <authorList>
            <consortium name="The Broad Institute Genome Sequencing Platform"/>
            <consortium name="Broad Institute Genome Sequencing Center for Infectious Disease"/>
            <person name="Ma L.-J."/>
            <person name="Dead R."/>
            <person name="Young S."/>
            <person name="Zeng Q."/>
            <person name="Koehrsen M."/>
            <person name="Alvarado L."/>
            <person name="Berlin A."/>
            <person name="Chapman S.B."/>
            <person name="Chen Z."/>
            <person name="Freedman E."/>
            <person name="Gellesch M."/>
            <person name="Goldberg J."/>
            <person name="Griggs A."/>
            <person name="Gujja S."/>
            <person name="Heilman E.R."/>
            <person name="Heiman D."/>
            <person name="Hepburn T."/>
            <person name="Howarth C."/>
            <person name="Jen D."/>
            <person name="Larson L."/>
            <person name="Mehta T."/>
            <person name="Neiman D."/>
            <person name="Pearson M."/>
            <person name="Roberts A."/>
            <person name="Saif S."/>
            <person name="Shea T."/>
            <person name="Shenoy N."/>
            <person name="Sisk P."/>
            <person name="Stolte C."/>
            <person name="Sykes S."/>
            <person name="Walk T."/>
            <person name="White J."/>
            <person name="Yandava C."/>
            <person name="Haas B."/>
            <person name="Nusbaum C."/>
            <person name="Birren B."/>
        </authorList>
    </citation>
    <scope>NUCLEOTIDE SEQUENCE</scope>
    <source>
        <strain evidence="1">R3-111a-1</strain>
    </source>
</reference>